<reference evidence="2 3" key="1">
    <citation type="submission" date="2024-07" db="EMBL/GenBank/DDBJ databases">
        <title>Draft Genome Sequence of Ferrimicrobium acidiphilum Strain YE2023, Isolated from a Pulp of Bioleach Reactor.</title>
        <authorList>
            <person name="Elkina Y.A."/>
            <person name="Bulaeva A.G."/>
            <person name="Beletsky A.V."/>
            <person name="Mardanov A.V."/>
        </authorList>
    </citation>
    <scope>NUCLEOTIDE SEQUENCE [LARGE SCALE GENOMIC DNA]</scope>
    <source>
        <strain evidence="2 3">YE2023</strain>
    </source>
</reference>
<protein>
    <submittedName>
        <fullName evidence="2">Uncharacterized protein</fullName>
    </submittedName>
</protein>
<keyword evidence="1" id="KW-1133">Transmembrane helix</keyword>
<gene>
    <name evidence="2" type="ORF">AB6A68_03900</name>
</gene>
<dbReference type="EMBL" id="JBFSHR010000008">
    <property type="protein sequence ID" value="MEX6428978.1"/>
    <property type="molecule type" value="Genomic_DNA"/>
</dbReference>
<dbReference type="Proteomes" id="UP001560267">
    <property type="component" value="Unassembled WGS sequence"/>
</dbReference>
<keyword evidence="3" id="KW-1185">Reference proteome</keyword>
<proteinExistence type="predicted"/>
<name>A0ABV3Y090_9ACTN</name>
<evidence type="ECO:0000313" key="3">
    <source>
        <dbReference type="Proteomes" id="UP001560267"/>
    </source>
</evidence>
<dbReference type="RefSeq" id="WP_298403954.1">
    <property type="nucleotide sequence ID" value="NZ_JBFSHR010000008.1"/>
</dbReference>
<sequence>MNRRKVIGWTVGVGAIVVVSIGTLAAIPSGGQRPAQIPIPGSATTALGQLEKLGPDGTIPKNIAETVLIPVGAKAESYKNLNPNGANFDGYVLYRVPMSPPKALAFFKASLPDAGWHLYDASATKGQDVILASKAGNNGFYWEVGIKDPYPAHSAGSQLQLRILQISFS</sequence>
<evidence type="ECO:0000256" key="1">
    <source>
        <dbReference type="SAM" id="Phobius"/>
    </source>
</evidence>
<keyword evidence="1" id="KW-0472">Membrane</keyword>
<evidence type="ECO:0000313" key="2">
    <source>
        <dbReference type="EMBL" id="MEX6428978.1"/>
    </source>
</evidence>
<keyword evidence="1" id="KW-0812">Transmembrane</keyword>
<accession>A0ABV3Y090</accession>
<feature type="transmembrane region" description="Helical" evidence="1">
    <location>
        <begin position="6"/>
        <end position="27"/>
    </location>
</feature>
<organism evidence="2 3">
    <name type="scientific">Ferrimicrobium acidiphilum</name>
    <dbReference type="NCBI Taxonomy" id="121039"/>
    <lineage>
        <taxon>Bacteria</taxon>
        <taxon>Bacillati</taxon>
        <taxon>Actinomycetota</taxon>
        <taxon>Acidimicrobiia</taxon>
        <taxon>Acidimicrobiales</taxon>
        <taxon>Acidimicrobiaceae</taxon>
        <taxon>Ferrimicrobium</taxon>
    </lineage>
</organism>
<comment type="caution">
    <text evidence="2">The sequence shown here is derived from an EMBL/GenBank/DDBJ whole genome shotgun (WGS) entry which is preliminary data.</text>
</comment>